<name>A0A7J7J3X0_BUGNE</name>
<proteinExistence type="predicted"/>
<sequence>MACLLSSLRLSWKTQARLCKRKDLKDELSCHDLLEGLDDKSLKDKLFMKACSGALDFDVAVNMAKEHEVTKLHVTELKRGVMTAPSEYVSVNKVVD</sequence>
<dbReference type="EMBL" id="VXIV02003141">
    <property type="protein sequence ID" value="KAF6020890.1"/>
    <property type="molecule type" value="Genomic_DNA"/>
</dbReference>
<protein>
    <submittedName>
        <fullName evidence="1">Uncharacterized protein</fullName>
    </submittedName>
</protein>
<evidence type="ECO:0000313" key="2">
    <source>
        <dbReference type="Proteomes" id="UP000593567"/>
    </source>
</evidence>
<dbReference type="Proteomes" id="UP000593567">
    <property type="component" value="Unassembled WGS sequence"/>
</dbReference>
<gene>
    <name evidence="1" type="ORF">EB796_020805</name>
</gene>
<keyword evidence="2" id="KW-1185">Reference proteome</keyword>
<accession>A0A7J7J3X0</accession>
<dbReference type="AlphaFoldDB" id="A0A7J7J3X0"/>
<comment type="caution">
    <text evidence="1">The sequence shown here is derived from an EMBL/GenBank/DDBJ whole genome shotgun (WGS) entry which is preliminary data.</text>
</comment>
<organism evidence="1 2">
    <name type="scientific">Bugula neritina</name>
    <name type="common">Brown bryozoan</name>
    <name type="synonym">Sertularia neritina</name>
    <dbReference type="NCBI Taxonomy" id="10212"/>
    <lineage>
        <taxon>Eukaryota</taxon>
        <taxon>Metazoa</taxon>
        <taxon>Spiralia</taxon>
        <taxon>Lophotrochozoa</taxon>
        <taxon>Bryozoa</taxon>
        <taxon>Gymnolaemata</taxon>
        <taxon>Cheilostomatida</taxon>
        <taxon>Flustrina</taxon>
        <taxon>Buguloidea</taxon>
        <taxon>Bugulidae</taxon>
        <taxon>Bugula</taxon>
    </lineage>
</organism>
<reference evidence="1" key="1">
    <citation type="submission" date="2020-06" db="EMBL/GenBank/DDBJ databases">
        <title>Draft genome of Bugula neritina, a colonial animal packing powerful symbionts and potential medicines.</title>
        <authorList>
            <person name="Rayko M."/>
        </authorList>
    </citation>
    <scope>NUCLEOTIDE SEQUENCE [LARGE SCALE GENOMIC DNA]</scope>
    <source>
        <strain evidence="1">Kwan_BN1</strain>
    </source>
</reference>
<evidence type="ECO:0000313" key="1">
    <source>
        <dbReference type="EMBL" id="KAF6020890.1"/>
    </source>
</evidence>